<dbReference type="AlphaFoldDB" id="A0A537IU38"/>
<feature type="non-terminal residue" evidence="3">
    <location>
        <position position="1"/>
    </location>
</feature>
<dbReference type="InterPro" id="IPR036237">
    <property type="entry name" value="Xyl_isomerase-like_sf"/>
</dbReference>
<keyword evidence="3" id="KW-0413">Isomerase</keyword>
<protein>
    <submittedName>
        <fullName evidence="3">Sugar phosphate isomerase/epimerase</fullName>
    </submittedName>
</protein>
<dbReference type="InterPro" id="IPR050312">
    <property type="entry name" value="IolE/XylAMocC-like"/>
</dbReference>
<gene>
    <name evidence="3" type="ORF">E6H05_08035</name>
</gene>
<comment type="caution">
    <text evidence="3">The sequence shown here is derived from an EMBL/GenBank/DDBJ whole genome shotgun (WGS) entry which is preliminary data.</text>
</comment>
<evidence type="ECO:0000313" key="4">
    <source>
        <dbReference type="Proteomes" id="UP000318834"/>
    </source>
</evidence>
<evidence type="ECO:0000256" key="1">
    <source>
        <dbReference type="SAM" id="MobiDB-lite"/>
    </source>
</evidence>
<dbReference type="Proteomes" id="UP000318834">
    <property type="component" value="Unassembled WGS sequence"/>
</dbReference>
<organism evidence="3 4">
    <name type="scientific">Candidatus Segetimicrobium genomatis</name>
    <dbReference type="NCBI Taxonomy" id="2569760"/>
    <lineage>
        <taxon>Bacteria</taxon>
        <taxon>Bacillati</taxon>
        <taxon>Candidatus Sysuimicrobiota</taxon>
        <taxon>Candidatus Sysuimicrobiia</taxon>
        <taxon>Candidatus Sysuimicrobiales</taxon>
        <taxon>Candidatus Segetimicrobiaceae</taxon>
        <taxon>Candidatus Segetimicrobium</taxon>
    </lineage>
</organism>
<feature type="region of interest" description="Disordered" evidence="1">
    <location>
        <begin position="1"/>
        <end position="80"/>
    </location>
</feature>
<accession>A0A537IU38</accession>
<dbReference type="SUPFAM" id="SSF51658">
    <property type="entry name" value="Xylose isomerase-like"/>
    <property type="match status" value="1"/>
</dbReference>
<dbReference type="InterPro" id="IPR013022">
    <property type="entry name" value="Xyl_isomerase-like_TIM-brl"/>
</dbReference>
<name>A0A537IU38_9BACT</name>
<evidence type="ECO:0000313" key="3">
    <source>
        <dbReference type="EMBL" id="TMI74562.1"/>
    </source>
</evidence>
<proteinExistence type="predicted"/>
<feature type="region of interest" description="Disordered" evidence="1">
    <location>
        <begin position="141"/>
        <end position="160"/>
    </location>
</feature>
<reference evidence="3 4" key="1">
    <citation type="journal article" date="2019" name="Nat. Microbiol.">
        <title>Mediterranean grassland soil C-N compound turnover is dependent on rainfall and depth, and is mediated by genomically divergent microorganisms.</title>
        <authorList>
            <person name="Diamond S."/>
            <person name="Andeer P.F."/>
            <person name="Li Z."/>
            <person name="Crits-Christoph A."/>
            <person name="Burstein D."/>
            <person name="Anantharaman K."/>
            <person name="Lane K.R."/>
            <person name="Thomas B.C."/>
            <person name="Pan C."/>
            <person name="Northen T.R."/>
            <person name="Banfield J.F."/>
        </authorList>
    </citation>
    <scope>NUCLEOTIDE SEQUENCE [LARGE SCALE GENOMIC DNA]</scope>
    <source>
        <strain evidence="3">NP_8</strain>
    </source>
</reference>
<dbReference type="EMBL" id="VBAP01000056">
    <property type="protein sequence ID" value="TMI74562.1"/>
    <property type="molecule type" value="Genomic_DNA"/>
</dbReference>
<dbReference type="PANTHER" id="PTHR12110">
    <property type="entry name" value="HYDROXYPYRUVATE ISOMERASE"/>
    <property type="match status" value="1"/>
</dbReference>
<feature type="compositionally biased region" description="Low complexity" evidence="1">
    <location>
        <begin position="1"/>
        <end position="16"/>
    </location>
</feature>
<dbReference type="GO" id="GO:0016853">
    <property type="term" value="F:isomerase activity"/>
    <property type="evidence" value="ECO:0007669"/>
    <property type="project" value="UniProtKB-KW"/>
</dbReference>
<dbReference type="Gene3D" id="3.20.20.150">
    <property type="entry name" value="Divalent-metal-dependent TIM barrel enzymes"/>
    <property type="match status" value="1"/>
</dbReference>
<dbReference type="Pfam" id="PF01261">
    <property type="entry name" value="AP_endonuc_2"/>
    <property type="match status" value="1"/>
</dbReference>
<feature type="domain" description="Xylose isomerase-like TIM barrel" evidence="2">
    <location>
        <begin position="192"/>
        <end position="416"/>
    </location>
</feature>
<evidence type="ECO:0000259" key="2">
    <source>
        <dbReference type="Pfam" id="PF01261"/>
    </source>
</evidence>
<sequence>GSLGVPGAAGRAAAVAGRHRSDPASRSRSAHPLLLRCPASDGETPRDSPRRRGGFRTLPPVRRERALRGRRRAPGSPVHRRLPLLRPRRFLRGCGRSLCRGSRTTGSGTVIVWDDSGWEGGPARWPACRRCAAHERNTRVTHRTDPSCPAGHEHRGPGGRADRSAWIVSAAVLRLGACTWIYEAPLEETLTRIAAAGCDGVELLGEPEMWTPDAVRRLLARTGLAPLALTASCKVPQTRRDLAHPDPSIRAEAVAYLVGCLRFAAAIGAPLVQMLPSGESRLAPISSREQEWRWSVEGMQTAGREAERLGVRIAIEPLNRYEAYLVTTTAQALAYLRDVGSPQVGMTLDLFHANIEEPDIPAAIRAAGSRLWHVHVADSNRRGLGGGHLDLFPITVALREVGYSGAMVLEIAPPEATLPGGSPQVPWGAVLDRYVRESVAALRIVLGPQAAG</sequence>
<feature type="compositionally biased region" description="Basic residues" evidence="1">
    <location>
        <begin position="68"/>
        <end position="80"/>
    </location>
</feature>